<proteinExistence type="predicted"/>
<dbReference type="AlphaFoldDB" id="S7UUP5"/>
<dbReference type="Proteomes" id="UP000014977">
    <property type="component" value="Unassembled WGS sequence"/>
</dbReference>
<sequence>MRLYDTLAGDKRPLIPLLFPGEKFSGVREALQTKSEKDADALPGEA</sequence>
<protein>
    <submittedName>
        <fullName evidence="1">Uncharacterized protein</fullName>
    </submittedName>
</protein>
<comment type="caution">
    <text evidence="1">The sequence shown here is derived from an EMBL/GenBank/DDBJ whole genome shotgun (WGS) entry which is preliminary data.</text>
</comment>
<keyword evidence="2" id="KW-1185">Reference proteome</keyword>
<reference evidence="1 2" key="1">
    <citation type="journal article" date="2013" name="Genome Announc.">
        <title>Draft genome sequences for three mercury-methylating, sulfate-reducing bacteria.</title>
        <authorList>
            <person name="Brown S.D."/>
            <person name="Hurt R.A.Jr."/>
            <person name="Gilmour C.C."/>
            <person name="Elias D.A."/>
        </authorList>
    </citation>
    <scope>NUCLEOTIDE SEQUENCE [LARGE SCALE GENOMIC DNA]</scope>
    <source>
        <strain evidence="1 2">DSM 2059</strain>
    </source>
</reference>
<organism evidence="1 2">
    <name type="scientific">Desulfococcus multivorans DSM 2059</name>
    <dbReference type="NCBI Taxonomy" id="1121405"/>
    <lineage>
        <taxon>Bacteria</taxon>
        <taxon>Pseudomonadati</taxon>
        <taxon>Thermodesulfobacteriota</taxon>
        <taxon>Desulfobacteria</taxon>
        <taxon>Desulfobacterales</taxon>
        <taxon>Desulfococcaceae</taxon>
        <taxon>Desulfococcus</taxon>
    </lineage>
</organism>
<evidence type="ECO:0000313" key="1">
    <source>
        <dbReference type="EMBL" id="EPR37774.1"/>
    </source>
</evidence>
<accession>S7UUP5</accession>
<dbReference type="EMBL" id="ATHJ01000099">
    <property type="protein sequence ID" value="EPR37774.1"/>
    <property type="molecule type" value="Genomic_DNA"/>
</dbReference>
<name>S7UUP5_DESML</name>
<gene>
    <name evidence="1" type="ORF">dsmv_2985</name>
</gene>
<evidence type="ECO:0000313" key="2">
    <source>
        <dbReference type="Proteomes" id="UP000014977"/>
    </source>
</evidence>